<dbReference type="GO" id="GO:1990904">
    <property type="term" value="C:ribonucleoprotein complex"/>
    <property type="evidence" value="ECO:0007669"/>
    <property type="project" value="UniProtKB-KW"/>
</dbReference>
<dbReference type="Pfam" id="PF01632">
    <property type="entry name" value="Ribosomal_L35p"/>
    <property type="match status" value="1"/>
</dbReference>
<dbReference type="Proteomes" id="UP000326396">
    <property type="component" value="Linkage Group LG3"/>
</dbReference>
<comment type="similarity">
    <text evidence="1">Belongs to the bacterial ribosomal protein bL35 family.</text>
</comment>
<evidence type="ECO:0000313" key="5">
    <source>
        <dbReference type="Proteomes" id="UP000326396"/>
    </source>
</evidence>
<evidence type="ECO:0000256" key="3">
    <source>
        <dbReference type="ARBA" id="ARBA00023274"/>
    </source>
</evidence>
<evidence type="ECO:0000256" key="1">
    <source>
        <dbReference type="ARBA" id="ARBA00006598"/>
    </source>
</evidence>
<dbReference type="GO" id="GO:0003735">
    <property type="term" value="F:structural constituent of ribosome"/>
    <property type="evidence" value="ECO:0007669"/>
    <property type="project" value="InterPro"/>
</dbReference>
<dbReference type="AlphaFoldDB" id="A0A5N6N6T5"/>
<keyword evidence="3" id="KW-0687">Ribonucleoprotein</keyword>
<dbReference type="GO" id="GO:0006412">
    <property type="term" value="P:translation"/>
    <property type="evidence" value="ECO:0007669"/>
    <property type="project" value="InterPro"/>
</dbReference>
<dbReference type="GO" id="GO:0005840">
    <property type="term" value="C:ribosome"/>
    <property type="evidence" value="ECO:0007669"/>
    <property type="project" value="UniProtKB-KW"/>
</dbReference>
<dbReference type="PANTHER" id="PTHR36400">
    <property type="entry name" value="RIBOSOMAL PROTEIN L35"/>
    <property type="match status" value="1"/>
</dbReference>
<dbReference type="InterPro" id="IPR021137">
    <property type="entry name" value="Ribosomal_bL35-like"/>
</dbReference>
<proteinExistence type="inferred from homology"/>
<comment type="caution">
    <text evidence="4">The sequence shown here is derived from an EMBL/GenBank/DDBJ whole genome shotgun (WGS) entry which is preliminary data.</text>
</comment>
<accession>A0A5N6N6T5</accession>
<protein>
    <recommendedName>
        <fullName evidence="6">50S ribosomal protein L35</fullName>
    </recommendedName>
</protein>
<evidence type="ECO:0000313" key="4">
    <source>
        <dbReference type="EMBL" id="KAD4384988.1"/>
    </source>
</evidence>
<dbReference type="InterPro" id="IPR037229">
    <property type="entry name" value="Ribosomal_bL35_sf"/>
</dbReference>
<name>A0A5N6N6T5_9ASTR</name>
<dbReference type="PANTHER" id="PTHR36400:SF1">
    <property type="entry name" value="RIBOSOMAL PROTEIN L35"/>
    <property type="match status" value="1"/>
</dbReference>
<gene>
    <name evidence="4" type="ORF">E3N88_25156</name>
</gene>
<dbReference type="SUPFAM" id="SSF143034">
    <property type="entry name" value="L35p-like"/>
    <property type="match status" value="1"/>
</dbReference>
<sequence>MQRCCSKLRSLAVLRSSSSFPKPQPPSHHHHHLRHRLFHSSTPNFLSKSLIAPSMSFRSLLSTPPSTLQVTTTSNHASLPLSYMQVRYLTLKQRKRKLKSRKPPTPVVSKLKKIKMKSYSSFKGRFRTMKDGQIRRWKEGKRHNAHQKACLFFPFICHSSKIAKRRGRLPAIVPAAYAKVMKKLNFCG</sequence>
<dbReference type="EMBL" id="SZYD01000013">
    <property type="protein sequence ID" value="KAD4384988.1"/>
    <property type="molecule type" value="Genomic_DNA"/>
</dbReference>
<evidence type="ECO:0008006" key="6">
    <source>
        <dbReference type="Google" id="ProtNLM"/>
    </source>
</evidence>
<dbReference type="OrthoDB" id="512750at2759"/>
<keyword evidence="5" id="KW-1185">Reference proteome</keyword>
<organism evidence="4 5">
    <name type="scientific">Mikania micrantha</name>
    <name type="common">bitter vine</name>
    <dbReference type="NCBI Taxonomy" id="192012"/>
    <lineage>
        <taxon>Eukaryota</taxon>
        <taxon>Viridiplantae</taxon>
        <taxon>Streptophyta</taxon>
        <taxon>Embryophyta</taxon>
        <taxon>Tracheophyta</taxon>
        <taxon>Spermatophyta</taxon>
        <taxon>Magnoliopsida</taxon>
        <taxon>eudicotyledons</taxon>
        <taxon>Gunneridae</taxon>
        <taxon>Pentapetalae</taxon>
        <taxon>asterids</taxon>
        <taxon>campanulids</taxon>
        <taxon>Asterales</taxon>
        <taxon>Asteraceae</taxon>
        <taxon>Asteroideae</taxon>
        <taxon>Heliantheae alliance</taxon>
        <taxon>Eupatorieae</taxon>
        <taxon>Mikania</taxon>
    </lineage>
</organism>
<evidence type="ECO:0000256" key="2">
    <source>
        <dbReference type="ARBA" id="ARBA00022980"/>
    </source>
</evidence>
<dbReference type="Gene3D" id="4.10.410.60">
    <property type="match status" value="1"/>
</dbReference>
<reference evidence="4 5" key="1">
    <citation type="submission" date="2019-05" db="EMBL/GenBank/DDBJ databases">
        <title>Mikania micrantha, genome provides insights into the molecular mechanism of rapid growth.</title>
        <authorList>
            <person name="Liu B."/>
        </authorList>
    </citation>
    <scope>NUCLEOTIDE SEQUENCE [LARGE SCALE GENOMIC DNA]</scope>
    <source>
        <strain evidence="4">NLD-2019</strain>
        <tissue evidence="4">Leaf</tissue>
    </source>
</reference>
<keyword evidence="2" id="KW-0689">Ribosomal protein</keyword>